<feature type="region of interest" description="Disordered" evidence="2">
    <location>
        <begin position="81"/>
        <end position="101"/>
    </location>
</feature>
<evidence type="ECO:0000256" key="2">
    <source>
        <dbReference type="SAM" id="MobiDB-lite"/>
    </source>
</evidence>
<keyword evidence="1" id="KW-0233">DNA recombination</keyword>
<dbReference type="InterPro" id="IPR002104">
    <property type="entry name" value="Integrase_catalytic"/>
</dbReference>
<dbReference type="Proteomes" id="UP001604043">
    <property type="component" value="Unassembled WGS sequence"/>
</dbReference>
<dbReference type="InterPro" id="IPR011010">
    <property type="entry name" value="DNA_brk_join_enz"/>
</dbReference>
<dbReference type="RefSeq" id="WP_394005841.1">
    <property type="nucleotide sequence ID" value="NZ_JBAFUR010000001.1"/>
</dbReference>
<evidence type="ECO:0000259" key="3">
    <source>
        <dbReference type="PROSITE" id="PS51898"/>
    </source>
</evidence>
<dbReference type="Gene3D" id="1.10.443.10">
    <property type="entry name" value="Intergrase catalytic core"/>
    <property type="match status" value="1"/>
</dbReference>
<dbReference type="EMBL" id="JBAFUR010000001">
    <property type="protein sequence ID" value="MFG1251712.1"/>
    <property type="molecule type" value="Genomic_DNA"/>
</dbReference>
<gene>
    <name evidence="4" type="ORF">V5F30_05830</name>
</gene>
<proteinExistence type="predicted"/>
<sequence length="509" mass="56924">MAISRRFDDLPLYADDVDIARAILGSGHTDEWKAISVILEREGLPPRDPLMGGRYWPGVQAWFAKRPAPAAPIITPPALGRWTTLPSDKEDSDRAPGLSWRPRKDGKAAYWVAREDLVKKGFRPSTVRIHFDPTDPFHPAKIAAKCRVLQAEMLTWQRDGGAPRAAAFDGTFRSLIRIYETERSSPFHDLKERSQGFYLYGLRLLDQAIGTARVDAVSGVELRRLYQDLRVPAPLTAKQRKAGDTKAPDRARRAYTAIQMLRVVVNYGRTLKLDACDVLGDILSKMEFQGVRRRETRITHAQVCAFRKAAHEAGRPSMALGITLQFDLGMRQRDVIGEWVTDKTPEQPGIVFAGMRWADGLTFEHITGTVLRKRTSKTGKVVEHDLAQLPDALAELERIPPLRRIGPLVLNEENGLPYKRRVYTKWFRIIARNAGIPDEVWSMDARAGAVTEALDAGAQPLDVMNAAGHTQLSTTQGYDRTSLQKASRVAKLRVASRRKPNSSGEIDPT</sequence>
<dbReference type="SUPFAM" id="SSF56349">
    <property type="entry name" value="DNA breaking-rejoining enzymes"/>
    <property type="match status" value="1"/>
</dbReference>
<protein>
    <recommendedName>
        <fullName evidence="3">Tyr recombinase domain-containing protein</fullName>
    </recommendedName>
</protein>
<feature type="domain" description="Tyr recombinase" evidence="3">
    <location>
        <begin position="293"/>
        <end position="491"/>
    </location>
</feature>
<name>A0ABW6ZD48_9HYPH</name>
<evidence type="ECO:0000313" key="5">
    <source>
        <dbReference type="Proteomes" id="UP001604043"/>
    </source>
</evidence>
<reference evidence="4 5" key="1">
    <citation type="submission" date="2024-02" db="EMBL/GenBank/DDBJ databases">
        <title>Expansion and revision of Xanthobacter and proposal of Roseixanthobacter gen. nov.</title>
        <authorList>
            <person name="Soltysiak M.P.M."/>
            <person name="Jalihal A."/>
            <person name="Ory A."/>
            <person name="Chrisophersen C."/>
            <person name="Lee A.D."/>
            <person name="Boulton J."/>
            <person name="Springer M."/>
        </authorList>
    </citation>
    <scope>NUCLEOTIDE SEQUENCE [LARGE SCALE GENOMIC DNA]</scope>
    <source>
        <strain evidence="4 5">CB5</strain>
    </source>
</reference>
<organism evidence="4 5">
    <name type="scientific">Xanthobacter aminoxidans</name>
    <dbReference type="NCBI Taxonomy" id="186280"/>
    <lineage>
        <taxon>Bacteria</taxon>
        <taxon>Pseudomonadati</taxon>
        <taxon>Pseudomonadota</taxon>
        <taxon>Alphaproteobacteria</taxon>
        <taxon>Hyphomicrobiales</taxon>
        <taxon>Xanthobacteraceae</taxon>
        <taxon>Xanthobacter</taxon>
    </lineage>
</organism>
<evidence type="ECO:0000256" key="1">
    <source>
        <dbReference type="ARBA" id="ARBA00023172"/>
    </source>
</evidence>
<keyword evidence="5" id="KW-1185">Reference proteome</keyword>
<evidence type="ECO:0000313" key="4">
    <source>
        <dbReference type="EMBL" id="MFG1251712.1"/>
    </source>
</evidence>
<accession>A0ABW6ZD48</accession>
<dbReference type="PROSITE" id="PS51898">
    <property type="entry name" value="TYR_RECOMBINASE"/>
    <property type="match status" value="1"/>
</dbReference>
<comment type="caution">
    <text evidence="4">The sequence shown here is derived from an EMBL/GenBank/DDBJ whole genome shotgun (WGS) entry which is preliminary data.</text>
</comment>
<dbReference type="InterPro" id="IPR013762">
    <property type="entry name" value="Integrase-like_cat_sf"/>
</dbReference>